<dbReference type="Proteomes" id="UP000593735">
    <property type="component" value="Chromosome"/>
</dbReference>
<dbReference type="EMBL" id="CP063767">
    <property type="protein sequence ID" value="QOY60495.1"/>
    <property type="molecule type" value="Genomic_DNA"/>
</dbReference>
<dbReference type="Gene3D" id="1.10.10.10">
    <property type="entry name" value="Winged helix-like DNA-binding domain superfamily/Winged helix DNA-binding domain"/>
    <property type="match status" value="1"/>
</dbReference>
<dbReference type="InterPro" id="IPR039422">
    <property type="entry name" value="MarR/SlyA-like"/>
</dbReference>
<dbReference type="InterPro" id="IPR000835">
    <property type="entry name" value="HTH_MarR-typ"/>
</dbReference>
<reference evidence="3 4" key="1">
    <citation type="submission" date="2020-10" db="EMBL/GenBank/DDBJ databases">
        <title>Olsenella immobilis sp.nov., isolated from the mud in a fermentation cellar used for the production of Chinese strong-flavoured liquor.</title>
        <authorList>
            <person name="Lu L."/>
        </authorList>
    </citation>
    <scope>NUCLEOTIDE SEQUENCE [LARGE SCALE GENOMIC DNA]</scope>
    <source>
        <strain evidence="3 4">LZLJ-2</strain>
    </source>
</reference>
<feature type="region of interest" description="Disordered" evidence="1">
    <location>
        <begin position="1"/>
        <end position="28"/>
    </location>
</feature>
<dbReference type="PROSITE" id="PS50995">
    <property type="entry name" value="HTH_MARR_2"/>
    <property type="match status" value="1"/>
</dbReference>
<protein>
    <submittedName>
        <fullName evidence="3">MarR family transcriptional regulator</fullName>
    </submittedName>
</protein>
<evidence type="ECO:0000259" key="2">
    <source>
        <dbReference type="PROSITE" id="PS50995"/>
    </source>
</evidence>
<feature type="compositionally biased region" description="Basic and acidic residues" evidence="1">
    <location>
        <begin position="1"/>
        <end position="12"/>
    </location>
</feature>
<dbReference type="RefSeq" id="WP_194371006.1">
    <property type="nucleotide sequence ID" value="NZ_CP063767.1"/>
</dbReference>
<keyword evidence="4" id="KW-1185">Reference proteome</keyword>
<dbReference type="PRINTS" id="PR00598">
    <property type="entry name" value="HTHMARR"/>
</dbReference>
<dbReference type="GO" id="GO:0003700">
    <property type="term" value="F:DNA-binding transcription factor activity"/>
    <property type="evidence" value="ECO:0007669"/>
    <property type="project" value="InterPro"/>
</dbReference>
<accession>A0A7S7RUC9</accession>
<gene>
    <name evidence="3" type="ORF">INP52_08835</name>
</gene>
<evidence type="ECO:0000313" key="4">
    <source>
        <dbReference type="Proteomes" id="UP000593735"/>
    </source>
</evidence>
<name>A0A7S7RUC9_9ACTN</name>
<dbReference type="SMART" id="SM00347">
    <property type="entry name" value="HTH_MARR"/>
    <property type="match status" value="1"/>
</dbReference>
<dbReference type="PANTHER" id="PTHR33164:SF92">
    <property type="entry name" value="MARR-FAMILY TRANSCRIPTIONAL REGULATOR"/>
    <property type="match status" value="1"/>
</dbReference>
<dbReference type="GO" id="GO:0006950">
    <property type="term" value="P:response to stress"/>
    <property type="evidence" value="ECO:0007669"/>
    <property type="project" value="TreeGrafter"/>
</dbReference>
<proteinExistence type="predicted"/>
<evidence type="ECO:0000313" key="3">
    <source>
        <dbReference type="EMBL" id="QOY60495.1"/>
    </source>
</evidence>
<sequence>MFEQDEKAEKGQRAAGPSPRVASSHDASAELDEEFVRELNERLALTYGSIEDLEHQMLSRGHGLDITVSESRLLEAVGERTLHVDRTVSVSQIAHALGIRVPSATSAVNRLVTKGLLEKSRSKRDARRVNVTLTHEGEVAFRLHSIFHRKMAEAIAKDMSPEERAVLLRGIRRLEQFYAEQRETL</sequence>
<feature type="domain" description="HTH marR-type" evidence="2">
    <location>
        <begin position="32"/>
        <end position="176"/>
    </location>
</feature>
<dbReference type="InterPro" id="IPR036388">
    <property type="entry name" value="WH-like_DNA-bd_sf"/>
</dbReference>
<organism evidence="3 4">
    <name type="scientific">Thermophilibacter immobilis</name>
    <dbReference type="NCBI Taxonomy" id="2779519"/>
    <lineage>
        <taxon>Bacteria</taxon>
        <taxon>Bacillati</taxon>
        <taxon>Actinomycetota</taxon>
        <taxon>Coriobacteriia</taxon>
        <taxon>Coriobacteriales</taxon>
        <taxon>Atopobiaceae</taxon>
        <taxon>Thermophilibacter</taxon>
    </lineage>
</organism>
<dbReference type="InterPro" id="IPR036390">
    <property type="entry name" value="WH_DNA-bd_sf"/>
</dbReference>
<dbReference type="AlphaFoldDB" id="A0A7S7RUC9"/>
<dbReference type="SUPFAM" id="SSF46785">
    <property type="entry name" value="Winged helix' DNA-binding domain"/>
    <property type="match status" value="1"/>
</dbReference>
<dbReference type="PANTHER" id="PTHR33164">
    <property type="entry name" value="TRANSCRIPTIONAL REGULATOR, MARR FAMILY"/>
    <property type="match status" value="1"/>
</dbReference>
<evidence type="ECO:0000256" key="1">
    <source>
        <dbReference type="SAM" id="MobiDB-lite"/>
    </source>
</evidence>
<dbReference type="KEGG" id="tio:INP52_08835"/>
<dbReference type="Pfam" id="PF12802">
    <property type="entry name" value="MarR_2"/>
    <property type="match status" value="1"/>
</dbReference>